<feature type="domain" description="DDE Tnp4" evidence="8">
    <location>
        <begin position="68"/>
        <end position="151"/>
    </location>
</feature>
<evidence type="ECO:0000256" key="5">
    <source>
        <dbReference type="ARBA" id="ARBA00022723"/>
    </source>
</evidence>
<organism evidence="9">
    <name type="scientific">Anguilla anguilla</name>
    <name type="common">European freshwater eel</name>
    <name type="synonym">Muraena anguilla</name>
    <dbReference type="NCBI Taxonomy" id="7936"/>
    <lineage>
        <taxon>Eukaryota</taxon>
        <taxon>Metazoa</taxon>
        <taxon>Chordata</taxon>
        <taxon>Craniata</taxon>
        <taxon>Vertebrata</taxon>
        <taxon>Euteleostomi</taxon>
        <taxon>Actinopterygii</taxon>
        <taxon>Neopterygii</taxon>
        <taxon>Teleostei</taxon>
        <taxon>Anguilliformes</taxon>
        <taxon>Anguillidae</taxon>
        <taxon>Anguilla</taxon>
    </lineage>
</organism>
<comment type="similarity">
    <text evidence="3">Belongs to the HARBI1 family.</text>
</comment>
<evidence type="ECO:0000256" key="7">
    <source>
        <dbReference type="ARBA" id="ARBA00023242"/>
    </source>
</evidence>
<evidence type="ECO:0000259" key="8">
    <source>
        <dbReference type="Pfam" id="PF13359"/>
    </source>
</evidence>
<proteinExistence type="inferred from homology"/>
<sequence>MDHTSPFLDQRNTTQYFNRKGWHPAGCCGWKGLFWNLFVGAVLCLSGLWGLVDLGLLLPDETKNICGHDVGYYILADAAYPLKSWLMKPFTDNGRLTPQQLVYNHKTGRARVVVENTFGRLKGRWRCLLKRNDCNIHKVKSMAIACCVLHNLCEMNGDEYREEWGATALNQPDGALSSTVEPRG</sequence>
<dbReference type="PANTHER" id="PTHR22930:SF85">
    <property type="entry name" value="GH03217P-RELATED"/>
    <property type="match status" value="1"/>
</dbReference>
<evidence type="ECO:0000256" key="3">
    <source>
        <dbReference type="ARBA" id="ARBA00006958"/>
    </source>
</evidence>
<accession>A0A0E9WQU1</accession>
<evidence type="ECO:0000256" key="6">
    <source>
        <dbReference type="ARBA" id="ARBA00022801"/>
    </source>
</evidence>
<protein>
    <recommendedName>
        <fullName evidence="8">DDE Tnp4 domain-containing protein</fullName>
    </recommendedName>
</protein>
<evidence type="ECO:0000256" key="2">
    <source>
        <dbReference type="ARBA" id="ARBA00004123"/>
    </source>
</evidence>
<keyword evidence="5" id="KW-0479">Metal-binding</keyword>
<dbReference type="InterPro" id="IPR027806">
    <property type="entry name" value="HARBI1_dom"/>
</dbReference>
<reference evidence="9" key="1">
    <citation type="submission" date="2014-11" db="EMBL/GenBank/DDBJ databases">
        <authorList>
            <person name="Amaro Gonzalez C."/>
        </authorList>
    </citation>
    <scope>NUCLEOTIDE SEQUENCE</scope>
</reference>
<dbReference type="GO" id="GO:0016787">
    <property type="term" value="F:hydrolase activity"/>
    <property type="evidence" value="ECO:0007669"/>
    <property type="project" value="UniProtKB-KW"/>
</dbReference>
<dbReference type="PANTHER" id="PTHR22930">
    <property type="match status" value="1"/>
</dbReference>
<evidence type="ECO:0000256" key="1">
    <source>
        <dbReference type="ARBA" id="ARBA00001968"/>
    </source>
</evidence>
<keyword evidence="4" id="KW-0540">Nuclease</keyword>
<comment type="cofactor">
    <cofactor evidence="1">
        <name>a divalent metal cation</name>
        <dbReference type="ChEBI" id="CHEBI:60240"/>
    </cofactor>
</comment>
<dbReference type="GO" id="GO:0046872">
    <property type="term" value="F:metal ion binding"/>
    <property type="evidence" value="ECO:0007669"/>
    <property type="project" value="UniProtKB-KW"/>
</dbReference>
<dbReference type="AlphaFoldDB" id="A0A0E9WQU1"/>
<keyword evidence="7" id="KW-0539">Nucleus</keyword>
<dbReference type="EMBL" id="GBXM01016759">
    <property type="protein sequence ID" value="JAH91818.1"/>
    <property type="molecule type" value="Transcribed_RNA"/>
</dbReference>
<evidence type="ECO:0000256" key="4">
    <source>
        <dbReference type="ARBA" id="ARBA00022722"/>
    </source>
</evidence>
<dbReference type="Pfam" id="PF13359">
    <property type="entry name" value="DDE_Tnp_4"/>
    <property type="match status" value="1"/>
</dbReference>
<name>A0A0E9WQU1_ANGAN</name>
<comment type="subcellular location">
    <subcellularLocation>
        <location evidence="2">Nucleus</location>
    </subcellularLocation>
</comment>
<dbReference type="GO" id="GO:0005634">
    <property type="term" value="C:nucleus"/>
    <property type="evidence" value="ECO:0007669"/>
    <property type="project" value="UniProtKB-SubCell"/>
</dbReference>
<evidence type="ECO:0000313" key="9">
    <source>
        <dbReference type="EMBL" id="JAH91818.1"/>
    </source>
</evidence>
<dbReference type="InterPro" id="IPR045249">
    <property type="entry name" value="HARBI1-like"/>
</dbReference>
<dbReference type="GO" id="GO:0004518">
    <property type="term" value="F:nuclease activity"/>
    <property type="evidence" value="ECO:0007669"/>
    <property type="project" value="UniProtKB-KW"/>
</dbReference>
<keyword evidence="6" id="KW-0378">Hydrolase</keyword>
<reference evidence="9" key="2">
    <citation type="journal article" date="2015" name="Fish Shellfish Immunol.">
        <title>Early steps in the European eel (Anguilla anguilla)-Vibrio vulnificus interaction in the gills: Role of the RtxA13 toxin.</title>
        <authorList>
            <person name="Callol A."/>
            <person name="Pajuelo D."/>
            <person name="Ebbesson L."/>
            <person name="Teles M."/>
            <person name="MacKenzie S."/>
            <person name="Amaro C."/>
        </authorList>
    </citation>
    <scope>NUCLEOTIDE SEQUENCE</scope>
</reference>